<dbReference type="PANTHER" id="PTHR18901:SF44">
    <property type="entry name" value="OS01G0757900 PROTEIN"/>
    <property type="match status" value="1"/>
</dbReference>
<dbReference type="OrthoDB" id="276388at2759"/>
<dbReference type="GO" id="GO:0006114">
    <property type="term" value="P:glycerol biosynthetic process"/>
    <property type="evidence" value="ECO:0007669"/>
    <property type="project" value="TreeGrafter"/>
</dbReference>
<protein>
    <submittedName>
        <fullName evidence="1">Uncharacterized protein</fullName>
    </submittedName>
</protein>
<name>A0A9Q1KK76_9CARY</name>
<comment type="caution">
    <text evidence="1">The sequence shown here is derived from an EMBL/GenBank/DDBJ whole genome shotgun (WGS) entry which is preliminary data.</text>
</comment>
<dbReference type="Proteomes" id="UP001153076">
    <property type="component" value="Unassembled WGS sequence"/>
</dbReference>
<dbReference type="EMBL" id="JAKOGI010000066">
    <property type="protein sequence ID" value="KAJ8445961.1"/>
    <property type="molecule type" value="Genomic_DNA"/>
</dbReference>
<proteinExistence type="predicted"/>
<dbReference type="PANTHER" id="PTHR18901">
    <property type="entry name" value="2-DEOXYGLUCOSE-6-PHOSPHATE PHOSPHATASE 2"/>
    <property type="match status" value="1"/>
</dbReference>
<sequence>MPESSQGKALLLTMLPHLMPARIGVKAAKAAGMKVVVVPSQSEADSAALADFVLQSLLEFQPELWGLPPFDDWIDKALPVDPIFFEGQVIDGFLAGCSEEDDRPNVLPDQVCGVFFGWAKVSFPRDLKVVQLRSIDGSVEHLSTERMHFVLVGYIRGFCNKGSERLNLDMSENDVSIAKAALELPIFGYPVSNGL</sequence>
<dbReference type="AlphaFoldDB" id="A0A9Q1KK76"/>
<dbReference type="GO" id="GO:0043136">
    <property type="term" value="F:sn-glycerol 3-phosphatase activity"/>
    <property type="evidence" value="ECO:0007669"/>
    <property type="project" value="TreeGrafter"/>
</dbReference>
<accession>A0A9Q1KK76</accession>
<dbReference type="Gene3D" id="3.40.50.1000">
    <property type="entry name" value="HAD superfamily/HAD-like"/>
    <property type="match status" value="1"/>
</dbReference>
<reference evidence="1" key="1">
    <citation type="submission" date="2022-04" db="EMBL/GenBank/DDBJ databases">
        <title>Carnegiea gigantea Genome sequencing and assembly v2.</title>
        <authorList>
            <person name="Copetti D."/>
            <person name="Sanderson M.J."/>
            <person name="Burquez A."/>
            <person name="Wojciechowski M.F."/>
        </authorList>
    </citation>
    <scope>NUCLEOTIDE SEQUENCE</scope>
    <source>
        <strain evidence="1">SGP5-SGP5p</strain>
        <tissue evidence="1">Aerial part</tissue>
    </source>
</reference>
<gene>
    <name evidence="1" type="ORF">Cgig2_001279</name>
</gene>
<evidence type="ECO:0000313" key="1">
    <source>
        <dbReference type="EMBL" id="KAJ8445961.1"/>
    </source>
</evidence>
<dbReference type="InterPro" id="IPR023214">
    <property type="entry name" value="HAD_sf"/>
</dbReference>
<keyword evidence="2" id="KW-1185">Reference proteome</keyword>
<evidence type="ECO:0000313" key="2">
    <source>
        <dbReference type="Proteomes" id="UP001153076"/>
    </source>
</evidence>
<organism evidence="1 2">
    <name type="scientific">Carnegiea gigantea</name>
    <dbReference type="NCBI Taxonomy" id="171969"/>
    <lineage>
        <taxon>Eukaryota</taxon>
        <taxon>Viridiplantae</taxon>
        <taxon>Streptophyta</taxon>
        <taxon>Embryophyta</taxon>
        <taxon>Tracheophyta</taxon>
        <taxon>Spermatophyta</taxon>
        <taxon>Magnoliopsida</taxon>
        <taxon>eudicotyledons</taxon>
        <taxon>Gunneridae</taxon>
        <taxon>Pentapetalae</taxon>
        <taxon>Caryophyllales</taxon>
        <taxon>Cactineae</taxon>
        <taxon>Cactaceae</taxon>
        <taxon>Cactoideae</taxon>
        <taxon>Echinocereeae</taxon>
        <taxon>Carnegiea</taxon>
    </lineage>
</organism>